<evidence type="ECO:0000313" key="3">
    <source>
        <dbReference type="EMBL" id="KAJ3831373.1"/>
    </source>
</evidence>
<dbReference type="EMBL" id="MU807529">
    <property type="protein sequence ID" value="KAJ3831373.1"/>
    <property type="molecule type" value="Genomic_DNA"/>
</dbReference>
<keyword evidence="4" id="KW-1185">Reference proteome</keyword>
<feature type="compositionally biased region" description="Low complexity" evidence="1">
    <location>
        <begin position="41"/>
        <end position="54"/>
    </location>
</feature>
<sequence>MLYTRTILLTMLLALAGAGSGVNAAPAHVCREFIPRGADGQEAQSQSPAPESSSKSTALGADGQEAPIQSSATSRYSGLRPWTIRYLCAITILQAIVQEIIDEQWKMMAFVLKAEPLQQDYGLLDHIRNIHNDIHKNPCGQPEGSEDRDATKILEEYYKAFGGKPLQ</sequence>
<accession>A0AA38NVP4</accession>
<evidence type="ECO:0000256" key="2">
    <source>
        <dbReference type="SAM" id="SignalP"/>
    </source>
</evidence>
<evidence type="ECO:0000256" key="1">
    <source>
        <dbReference type="SAM" id="MobiDB-lite"/>
    </source>
</evidence>
<gene>
    <name evidence="3" type="ORF">F5878DRAFT_647692</name>
</gene>
<dbReference type="AlphaFoldDB" id="A0AA38NVP4"/>
<keyword evidence="2" id="KW-0732">Signal</keyword>
<feature type="region of interest" description="Disordered" evidence="1">
    <location>
        <begin position="38"/>
        <end position="72"/>
    </location>
</feature>
<reference evidence="3" key="1">
    <citation type="submission" date="2022-08" db="EMBL/GenBank/DDBJ databases">
        <authorList>
            <consortium name="DOE Joint Genome Institute"/>
            <person name="Min B."/>
            <person name="Riley R."/>
            <person name="Sierra-Patev S."/>
            <person name="Naranjo-Ortiz M."/>
            <person name="Looney B."/>
            <person name="Konkel Z."/>
            <person name="Slot J.C."/>
            <person name="Sakamoto Y."/>
            <person name="Steenwyk J.L."/>
            <person name="Rokas A."/>
            <person name="Carro J."/>
            <person name="Camarero S."/>
            <person name="Ferreira P."/>
            <person name="Molpeceres G."/>
            <person name="Ruiz-Duenas F.J."/>
            <person name="Serrano A."/>
            <person name="Henrissat B."/>
            <person name="Drula E."/>
            <person name="Hughes K.W."/>
            <person name="Mata J.L."/>
            <person name="Ishikawa N.K."/>
            <person name="Vargas-Isla R."/>
            <person name="Ushijima S."/>
            <person name="Smith C.A."/>
            <person name="Ahrendt S."/>
            <person name="Andreopoulos W."/>
            <person name="He G."/>
            <person name="Labutti K."/>
            <person name="Lipzen A."/>
            <person name="Ng V."/>
            <person name="Sandor L."/>
            <person name="Barry K."/>
            <person name="Martinez A.T."/>
            <person name="Xiao Y."/>
            <person name="Gibbons J.G."/>
            <person name="Terashima K."/>
            <person name="Hibbett D.S."/>
            <person name="Grigoriev I.V."/>
        </authorList>
    </citation>
    <scope>NUCLEOTIDE SEQUENCE</scope>
    <source>
        <strain evidence="3">TFB9207</strain>
    </source>
</reference>
<protein>
    <submittedName>
        <fullName evidence="3">Uncharacterized protein</fullName>
    </submittedName>
</protein>
<evidence type="ECO:0000313" key="4">
    <source>
        <dbReference type="Proteomes" id="UP001163846"/>
    </source>
</evidence>
<feature type="chain" id="PRO_5041388641" evidence="2">
    <location>
        <begin position="25"/>
        <end position="167"/>
    </location>
</feature>
<comment type="caution">
    <text evidence="3">The sequence shown here is derived from an EMBL/GenBank/DDBJ whole genome shotgun (WGS) entry which is preliminary data.</text>
</comment>
<dbReference type="Proteomes" id="UP001163846">
    <property type="component" value="Unassembled WGS sequence"/>
</dbReference>
<feature type="signal peptide" evidence="2">
    <location>
        <begin position="1"/>
        <end position="24"/>
    </location>
</feature>
<organism evidence="3 4">
    <name type="scientific">Lentinula raphanica</name>
    <dbReference type="NCBI Taxonomy" id="153919"/>
    <lineage>
        <taxon>Eukaryota</taxon>
        <taxon>Fungi</taxon>
        <taxon>Dikarya</taxon>
        <taxon>Basidiomycota</taxon>
        <taxon>Agaricomycotina</taxon>
        <taxon>Agaricomycetes</taxon>
        <taxon>Agaricomycetidae</taxon>
        <taxon>Agaricales</taxon>
        <taxon>Marasmiineae</taxon>
        <taxon>Omphalotaceae</taxon>
        <taxon>Lentinula</taxon>
    </lineage>
</organism>
<proteinExistence type="predicted"/>
<name>A0AA38NVP4_9AGAR</name>